<evidence type="ECO:0000256" key="1">
    <source>
        <dbReference type="SAM" id="Phobius"/>
    </source>
</evidence>
<name>A0ABQ1GQN7_9GAMM</name>
<accession>A0ABQ1GQN7</accession>
<evidence type="ECO:0000313" key="2">
    <source>
        <dbReference type="EMBL" id="GGA48526.1"/>
    </source>
</evidence>
<feature type="transmembrane region" description="Helical" evidence="1">
    <location>
        <begin position="209"/>
        <end position="228"/>
    </location>
</feature>
<evidence type="ECO:0008006" key="4">
    <source>
        <dbReference type="Google" id="ProtNLM"/>
    </source>
</evidence>
<keyword evidence="3" id="KW-1185">Reference proteome</keyword>
<organism evidence="2 3">
    <name type="scientific">Dyella nitratireducens</name>
    <dbReference type="NCBI Taxonomy" id="1849580"/>
    <lineage>
        <taxon>Bacteria</taxon>
        <taxon>Pseudomonadati</taxon>
        <taxon>Pseudomonadota</taxon>
        <taxon>Gammaproteobacteria</taxon>
        <taxon>Lysobacterales</taxon>
        <taxon>Rhodanobacteraceae</taxon>
        <taxon>Dyella</taxon>
    </lineage>
</organism>
<dbReference type="RefSeq" id="WP_188797520.1">
    <property type="nucleotide sequence ID" value="NZ_BMJA01000005.1"/>
</dbReference>
<dbReference type="Pfam" id="PF14023">
    <property type="entry name" value="Bestrophin-like"/>
    <property type="match status" value="1"/>
</dbReference>
<reference evidence="3" key="1">
    <citation type="journal article" date="2019" name="Int. J. Syst. Evol. Microbiol.">
        <title>The Global Catalogue of Microorganisms (GCM) 10K type strain sequencing project: providing services to taxonomists for standard genome sequencing and annotation.</title>
        <authorList>
            <consortium name="The Broad Institute Genomics Platform"/>
            <consortium name="The Broad Institute Genome Sequencing Center for Infectious Disease"/>
            <person name="Wu L."/>
            <person name="Ma J."/>
        </authorList>
    </citation>
    <scope>NUCLEOTIDE SEQUENCE [LARGE SCALE GENOMIC DNA]</scope>
    <source>
        <strain evidence="3">CGMCC 1.15439</strain>
    </source>
</reference>
<feature type="transmembrane region" description="Helical" evidence="1">
    <location>
        <begin position="50"/>
        <end position="68"/>
    </location>
</feature>
<sequence length="256" mass="28600">MLYLLDHPIELFVVATVVLLLAHELGYRLRAFAKHPEDKDWEREVHQTRNQIAVLLSLLIGFAMSMGLSRFDERKQLVIDEANAIGTAYLRVGMQAEPVRSAAPQLWREYVDARLAIFGTGSHVDEHDPAVKRTRQIQDELWGQAATVAQQTPTPITGLYIAALNDVIDLDAKRVAAQRNRIPLDIWALMAVLAILTSLVVGYGQRHRAAMATFIPVLMVAISMSLIADLDSPVNGLIQVSQQSMQMLSEDLHKQF</sequence>
<dbReference type="InterPro" id="IPR025333">
    <property type="entry name" value="DUF4239"/>
</dbReference>
<dbReference type="EMBL" id="BMJA01000005">
    <property type="protein sequence ID" value="GGA48526.1"/>
    <property type="molecule type" value="Genomic_DNA"/>
</dbReference>
<gene>
    <name evidence="2" type="ORF">GCM10010981_42230</name>
</gene>
<keyword evidence="1" id="KW-1133">Transmembrane helix</keyword>
<feature type="transmembrane region" description="Helical" evidence="1">
    <location>
        <begin position="184"/>
        <end position="203"/>
    </location>
</feature>
<comment type="caution">
    <text evidence="2">The sequence shown here is derived from an EMBL/GenBank/DDBJ whole genome shotgun (WGS) entry which is preliminary data.</text>
</comment>
<dbReference type="Proteomes" id="UP000620046">
    <property type="component" value="Unassembled WGS sequence"/>
</dbReference>
<proteinExistence type="predicted"/>
<protein>
    <recommendedName>
        <fullName evidence="4">DUF4239 domain-containing protein</fullName>
    </recommendedName>
</protein>
<keyword evidence="1" id="KW-0472">Membrane</keyword>
<keyword evidence="1" id="KW-0812">Transmembrane</keyword>
<evidence type="ECO:0000313" key="3">
    <source>
        <dbReference type="Proteomes" id="UP000620046"/>
    </source>
</evidence>